<evidence type="ECO:0000256" key="10">
    <source>
        <dbReference type="ARBA" id="ARBA00023170"/>
    </source>
</evidence>
<feature type="domain" description="Integrin alpha second immunoglobulin-like" evidence="15">
    <location>
        <begin position="671"/>
        <end position="820"/>
    </location>
</feature>
<dbReference type="Gene3D" id="1.20.5.930">
    <property type="entry name" value="Bicelle-embedded integrin alpha(iib) transmembrane segment"/>
    <property type="match status" value="1"/>
</dbReference>
<comment type="similarity">
    <text evidence="2 13">Belongs to the integrin alpha chain family.</text>
</comment>
<protein>
    <recommendedName>
        <fullName evidence="19">Integrin alpha-2 domain-containing protein</fullName>
    </recommendedName>
</protein>
<dbReference type="SUPFAM" id="SSF69318">
    <property type="entry name" value="Integrin alpha N-terminal domain"/>
    <property type="match status" value="1"/>
</dbReference>
<dbReference type="InterPro" id="IPR013519">
    <property type="entry name" value="Int_alpha_beta-p"/>
</dbReference>
<dbReference type="InterPro" id="IPR013517">
    <property type="entry name" value="FG-GAP"/>
</dbReference>
<dbReference type="InterPro" id="IPR000413">
    <property type="entry name" value="Integrin_alpha"/>
</dbReference>
<dbReference type="GO" id="GO:0033627">
    <property type="term" value="P:cell adhesion mediated by integrin"/>
    <property type="evidence" value="ECO:0007669"/>
    <property type="project" value="TreeGrafter"/>
</dbReference>
<dbReference type="PRINTS" id="PR01185">
    <property type="entry name" value="INTEGRINA"/>
</dbReference>
<evidence type="ECO:0000256" key="4">
    <source>
        <dbReference type="ARBA" id="ARBA00022729"/>
    </source>
</evidence>
<dbReference type="PANTHER" id="PTHR23220:SF73">
    <property type="entry name" value="INTEGRIN ALPHA-IIB"/>
    <property type="match status" value="1"/>
</dbReference>
<evidence type="ECO:0000259" key="14">
    <source>
        <dbReference type="Pfam" id="PF08441"/>
    </source>
</evidence>
<dbReference type="AlphaFoldDB" id="A0AAD8ZH59"/>
<reference evidence="17" key="1">
    <citation type="submission" date="2023-03" db="EMBL/GenBank/DDBJ databases">
        <title>Electrophorus voltai genome.</title>
        <authorList>
            <person name="Bian C."/>
        </authorList>
    </citation>
    <scope>NUCLEOTIDE SEQUENCE</scope>
    <source>
        <strain evidence="17">CB-2022</strain>
        <tissue evidence="17">Muscle</tissue>
    </source>
</reference>
<gene>
    <name evidence="17" type="ORF">P4O66_007558</name>
</gene>
<dbReference type="GO" id="GO:0001525">
    <property type="term" value="P:angiogenesis"/>
    <property type="evidence" value="ECO:0007669"/>
    <property type="project" value="TreeGrafter"/>
</dbReference>
<dbReference type="PANTHER" id="PTHR23220">
    <property type="entry name" value="INTEGRIN ALPHA"/>
    <property type="match status" value="1"/>
</dbReference>
<feature type="signal peptide" evidence="13">
    <location>
        <begin position="1"/>
        <end position="26"/>
    </location>
</feature>
<proteinExistence type="inferred from homology"/>
<evidence type="ECO:0000256" key="8">
    <source>
        <dbReference type="ARBA" id="ARBA00023037"/>
    </source>
</evidence>
<dbReference type="GO" id="GO:0009897">
    <property type="term" value="C:external side of plasma membrane"/>
    <property type="evidence" value="ECO:0007669"/>
    <property type="project" value="TreeGrafter"/>
</dbReference>
<feature type="transmembrane region" description="Helical" evidence="13">
    <location>
        <begin position="1047"/>
        <end position="1069"/>
    </location>
</feature>
<dbReference type="Gene3D" id="2.60.40.1460">
    <property type="entry name" value="Integrin domains. Chain A, domain 2"/>
    <property type="match status" value="1"/>
</dbReference>
<dbReference type="InterPro" id="IPR028994">
    <property type="entry name" value="Integrin_alpha_N"/>
</dbReference>
<keyword evidence="7 13" id="KW-1133">Transmembrane helix</keyword>
<evidence type="ECO:0000256" key="7">
    <source>
        <dbReference type="ARBA" id="ARBA00022989"/>
    </source>
</evidence>
<dbReference type="Pfam" id="PF20806">
    <property type="entry name" value="Integrin_A_Ig_3"/>
    <property type="match status" value="1"/>
</dbReference>
<dbReference type="PROSITE" id="PS51470">
    <property type="entry name" value="FG_GAP"/>
    <property type="match status" value="3"/>
</dbReference>
<keyword evidence="5" id="KW-0677">Repeat</keyword>
<evidence type="ECO:0000313" key="18">
    <source>
        <dbReference type="Proteomes" id="UP001239994"/>
    </source>
</evidence>
<dbReference type="Pfam" id="PF08441">
    <property type="entry name" value="Integrin_A_Ig_1"/>
    <property type="match status" value="1"/>
</dbReference>
<dbReference type="GO" id="GO:0007229">
    <property type="term" value="P:integrin-mediated signaling pathway"/>
    <property type="evidence" value="ECO:0007669"/>
    <property type="project" value="UniProtKB-KW"/>
</dbReference>
<keyword evidence="8 13" id="KW-0401">Integrin</keyword>
<dbReference type="SMART" id="SM00191">
    <property type="entry name" value="Int_alpha"/>
    <property type="match status" value="4"/>
</dbReference>
<sequence>MEGARDGLLFLTLCLPASILPRQGSCFNLDLTNHTEYSGPKGSHFGFSVDFYQAGSKNVNVVVGAPRDGVGPSQGGSVFLCPWTPSRRPCHKLGFDQTGDQNITFNNMLLTTHKTNQWLGGTVRVHKNSILACAPLFHWNVIEEEEEAMNTPVGNCQLLNMLTGEVANYAPCRGIRVEASYVRARGFQDRRYCEAGFSSDITKDGKVVLGAPGGFFFQGQIITAPLQSIMTSGRTFSPMHYVTGETKSDERFNQYDLYLGYSVATGQFNADHVTDYVVGIPNDLNTAGSVKIFNGATVYPKIIISLRGSQIASYFGHCVAVTDINSDGRDDILVGSPLFMEHLSTKKLREVGQVYVYLQREDHKFSPRPEQTLTGTHAYGRFGIAVAPLGDIDHDGFRDVAVGAPGTGGGGLVFIFMGQSGGLNPQYTQVIESPFKSPEPVHAFGFSMRGGMDIDSNGYPGFCSEFIKETKLSTVDSIFYLCPADLIVGAWGADKVAIYRQDLQAVHSGLMQTKAVVRTKAQISFFPDFLNPDDRLCQLHSGLLVSCFNIMMCITVSGYRIPEEIVLNIDLQLDKLKSVMARRTLLLESAQSHKQFQVSIKRDTGILCKNFTAYLLSIWKMFLLSLKPEVEFKDKLNPIFISLNYSLANSHDALLHGQSLVVAQTQIILDCGTDNICIPDLKLAAKAGTQPLLIGDDNPALVLVTAENQGEGAYEAELHVSLPAHMYYQTVQSDMEGFSLLKCVPKKENGSVIVVCDLGNPMKAGQKIQAGLFFSMSGLEDVETHVLKESKYMLICFSHYVKCSKNTQNSDSNPVEVQILVQAVVSLEIRGVSVYGERVLPIANWEPKPHPEHLDDVGPLIEHVYELKNKGPSPVNARLQLHFPIQQNGSRLLYVFANASEELLSCHTDYSKIDVYGLVKPEPTNSSVTPTHYINKRDIQRQEEHPEKQHAETVHVNCSNTEVCMILTCEAAGLQRNGRAIVKVAARLWAHTFLQRPYVNYVLLSTAYYEVVDVPSKIQPKVLPSGQAEANTSVVWRCPDGQAEVPVWWIALSFFAGLLLLAMLSIVFWKVLA</sequence>
<keyword evidence="4 13" id="KW-0732">Signal</keyword>
<dbReference type="GO" id="GO:0008305">
    <property type="term" value="C:integrin complex"/>
    <property type="evidence" value="ECO:0007669"/>
    <property type="project" value="InterPro"/>
</dbReference>
<keyword evidence="10 13" id="KW-0675">Receptor</keyword>
<evidence type="ECO:0000256" key="1">
    <source>
        <dbReference type="ARBA" id="ARBA00004479"/>
    </source>
</evidence>
<dbReference type="Pfam" id="PF13517">
    <property type="entry name" value="FG-GAP_3"/>
    <property type="match status" value="1"/>
</dbReference>
<evidence type="ECO:0000256" key="3">
    <source>
        <dbReference type="ARBA" id="ARBA00022692"/>
    </source>
</evidence>
<evidence type="ECO:0000256" key="11">
    <source>
        <dbReference type="ARBA" id="ARBA00023180"/>
    </source>
</evidence>
<dbReference type="GO" id="GO:0007160">
    <property type="term" value="P:cell-matrix adhesion"/>
    <property type="evidence" value="ECO:0007669"/>
    <property type="project" value="TreeGrafter"/>
</dbReference>
<keyword evidence="18" id="KW-1185">Reference proteome</keyword>
<evidence type="ECO:0000313" key="17">
    <source>
        <dbReference type="EMBL" id="KAK1799319.1"/>
    </source>
</evidence>
<feature type="repeat" description="FG-GAP" evidence="12">
    <location>
        <begin position="368"/>
        <end position="425"/>
    </location>
</feature>
<keyword evidence="11" id="KW-0325">Glycoprotein</keyword>
<dbReference type="SUPFAM" id="SSF69179">
    <property type="entry name" value="Integrin domains"/>
    <property type="match status" value="3"/>
</dbReference>
<evidence type="ECO:0000256" key="6">
    <source>
        <dbReference type="ARBA" id="ARBA00022889"/>
    </source>
</evidence>
<dbReference type="GO" id="GO:0098609">
    <property type="term" value="P:cell-cell adhesion"/>
    <property type="evidence" value="ECO:0007669"/>
    <property type="project" value="TreeGrafter"/>
</dbReference>
<dbReference type="Pfam" id="PF20805">
    <property type="entry name" value="Integrin_A_Ig_2"/>
    <property type="match status" value="1"/>
</dbReference>
<dbReference type="Gene3D" id="2.60.40.1530">
    <property type="entry name" value="ntegrin, alpha v. Chain A, domain 4"/>
    <property type="match status" value="1"/>
</dbReference>
<name>A0AAD8ZH59_9TELE</name>
<feature type="domain" description="Integrin alpha third immunoglobulin-like" evidence="16">
    <location>
        <begin position="827"/>
        <end position="1036"/>
    </location>
</feature>
<feature type="domain" description="Integrin alpha first immunoglubulin-like" evidence="14">
    <location>
        <begin position="514"/>
        <end position="651"/>
    </location>
</feature>
<evidence type="ECO:0008006" key="19">
    <source>
        <dbReference type="Google" id="ProtNLM"/>
    </source>
</evidence>
<evidence type="ECO:0000256" key="5">
    <source>
        <dbReference type="ARBA" id="ARBA00022737"/>
    </source>
</evidence>
<feature type="chain" id="PRO_5041781438" description="Integrin alpha-2 domain-containing protein" evidence="13">
    <location>
        <begin position="27"/>
        <end position="1073"/>
    </location>
</feature>
<feature type="non-terminal residue" evidence="17">
    <location>
        <position position="1"/>
    </location>
</feature>
<dbReference type="Gene3D" id="2.60.40.1510">
    <property type="entry name" value="ntegrin, alpha v. Chain A, domain 3"/>
    <property type="match status" value="1"/>
</dbReference>
<keyword evidence="9 13" id="KW-0472">Membrane</keyword>
<keyword evidence="3 13" id="KW-0812">Transmembrane</keyword>
<feature type="repeat" description="FG-GAP" evidence="12">
    <location>
        <begin position="28"/>
        <end position="90"/>
    </location>
</feature>
<dbReference type="Proteomes" id="UP001239994">
    <property type="component" value="Unassembled WGS sequence"/>
</dbReference>
<dbReference type="InterPro" id="IPR013649">
    <property type="entry name" value="Integrin_alpha_Ig-like_1"/>
</dbReference>
<dbReference type="Gene3D" id="2.130.10.130">
    <property type="entry name" value="Integrin alpha, N-terminal"/>
    <property type="match status" value="1"/>
</dbReference>
<comment type="caution">
    <text evidence="17">The sequence shown here is derived from an EMBL/GenBank/DDBJ whole genome shotgun (WGS) entry which is preliminary data.</text>
</comment>
<feature type="repeat" description="FG-GAP" evidence="12">
    <location>
        <begin position="301"/>
        <end position="366"/>
    </location>
</feature>
<evidence type="ECO:0000259" key="16">
    <source>
        <dbReference type="Pfam" id="PF20806"/>
    </source>
</evidence>
<dbReference type="InterPro" id="IPR032695">
    <property type="entry name" value="Integrin_dom_sf"/>
</dbReference>
<keyword evidence="6 13" id="KW-0130">Cell adhesion</keyword>
<dbReference type="EMBL" id="JAROKS010000012">
    <property type="protein sequence ID" value="KAK1799319.1"/>
    <property type="molecule type" value="Genomic_DNA"/>
</dbReference>
<dbReference type="GO" id="GO:0005178">
    <property type="term" value="F:integrin binding"/>
    <property type="evidence" value="ECO:0007669"/>
    <property type="project" value="TreeGrafter"/>
</dbReference>
<evidence type="ECO:0000259" key="15">
    <source>
        <dbReference type="Pfam" id="PF20805"/>
    </source>
</evidence>
<dbReference type="InterPro" id="IPR048285">
    <property type="entry name" value="Integrin_alpha_Ig-like_2"/>
</dbReference>
<evidence type="ECO:0000256" key="9">
    <source>
        <dbReference type="ARBA" id="ARBA00023136"/>
    </source>
</evidence>
<organism evidence="17 18">
    <name type="scientific">Electrophorus voltai</name>
    <dbReference type="NCBI Taxonomy" id="2609070"/>
    <lineage>
        <taxon>Eukaryota</taxon>
        <taxon>Metazoa</taxon>
        <taxon>Chordata</taxon>
        <taxon>Craniata</taxon>
        <taxon>Vertebrata</taxon>
        <taxon>Euteleostomi</taxon>
        <taxon>Actinopterygii</taxon>
        <taxon>Neopterygii</taxon>
        <taxon>Teleostei</taxon>
        <taxon>Ostariophysi</taxon>
        <taxon>Gymnotiformes</taxon>
        <taxon>Gymnotoidei</taxon>
        <taxon>Gymnotidae</taxon>
        <taxon>Electrophorus</taxon>
    </lineage>
</organism>
<evidence type="ECO:0000256" key="12">
    <source>
        <dbReference type="PROSITE-ProRule" id="PRU00803"/>
    </source>
</evidence>
<evidence type="ECO:0000256" key="13">
    <source>
        <dbReference type="RuleBase" id="RU003762"/>
    </source>
</evidence>
<accession>A0AAD8ZH59</accession>
<evidence type="ECO:0000256" key="2">
    <source>
        <dbReference type="ARBA" id="ARBA00008054"/>
    </source>
</evidence>
<comment type="subcellular location">
    <subcellularLocation>
        <location evidence="1 13">Membrane</location>
        <topology evidence="1 13">Single-pass type I membrane protein</topology>
    </subcellularLocation>
</comment>
<dbReference type="InterPro" id="IPR048286">
    <property type="entry name" value="Integrin_alpha_Ig-like_3"/>
</dbReference>